<evidence type="ECO:0000259" key="10">
    <source>
        <dbReference type="PROSITE" id="PS50893"/>
    </source>
</evidence>
<dbReference type="GO" id="GO:0140359">
    <property type="term" value="F:ABC-type transporter activity"/>
    <property type="evidence" value="ECO:0007669"/>
    <property type="project" value="InterPro"/>
</dbReference>
<keyword evidence="7 9" id="KW-1133">Transmembrane helix</keyword>
<feature type="transmembrane region" description="Helical" evidence="9">
    <location>
        <begin position="443"/>
        <end position="470"/>
    </location>
</feature>
<dbReference type="InterPro" id="IPR027417">
    <property type="entry name" value="P-loop_NTPase"/>
</dbReference>
<dbReference type="CDD" id="cd18605">
    <property type="entry name" value="ABC_6TM_MRP7_D2_like"/>
    <property type="match status" value="1"/>
</dbReference>
<keyword evidence="8 9" id="KW-0472">Membrane</keyword>
<keyword evidence="5" id="KW-0547">Nucleotide-binding</keyword>
<protein>
    <submittedName>
        <fullName evidence="12">ATP-binding Cassette (ABC) Superfamily</fullName>
    </submittedName>
</protein>
<organism evidence="12 13">
    <name type="scientific">Achlya hypogyna</name>
    <name type="common">Oomycete</name>
    <name type="synonym">Protoachlya hypogyna</name>
    <dbReference type="NCBI Taxonomy" id="1202772"/>
    <lineage>
        <taxon>Eukaryota</taxon>
        <taxon>Sar</taxon>
        <taxon>Stramenopiles</taxon>
        <taxon>Oomycota</taxon>
        <taxon>Saprolegniomycetes</taxon>
        <taxon>Saprolegniales</taxon>
        <taxon>Achlyaceae</taxon>
        <taxon>Achlya</taxon>
    </lineage>
</organism>
<dbReference type="Pfam" id="PF00005">
    <property type="entry name" value="ABC_tran"/>
    <property type="match status" value="2"/>
</dbReference>
<feature type="domain" description="ABC transporter" evidence="10">
    <location>
        <begin position="1152"/>
        <end position="1386"/>
    </location>
</feature>
<evidence type="ECO:0000256" key="3">
    <source>
        <dbReference type="ARBA" id="ARBA00022692"/>
    </source>
</evidence>
<keyword evidence="13" id="KW-1185">Reference proteome</keyword>
<dbReference type="Gene3D" id="1.20.1560.10">
    <property type="entry name" value="ABC transporter type 1, transmembrane domain"/>
    <property type="match status" value="2"/>
</dbReference>
<evidence type="ECO:0000256" key="8">
    <source>
        <dbReference type="ARBA" id="ARBA00023136"/>
    </source>
</evidence>
<keyword evidence="2" id="KW-0813">Transport</keyword>
<dbReference type="SMART" id="SM00382">
    <property type="entry name" value="AAA"/>
    <property type="match status" value="2"/>
</dbReference>
<evidence type="ECO:0000256" key="5">
    <source>
        <dbReference type="ARBA" id="ARBA00022741"/>
    </source>
</evidence>
<dbReference type="Gene3D" id="3.40.50.300">
    <property type="entry name" value="P-loop containing nucleotide triphosphate hydrolases"/>
    <property type="match status" value="2"/>
</dbReference>
<keyword evidence="6 12" id="KW-0067">ATP-binding</keyword>
<feature type="transmembrane region" description="Helical" evidence="9">
    <location>
        <begin position="363"/>
        <end position="383"/>
    </location>
</feature>
<comment type="subcellular location">
    <subcellularLocation>
        <location evidence="1">Membrane</location>
        <topology evidence="1">Multi-pass membrane protein</topology>
    </subcellularLocation>
</comment>
<dbReference type="InterPro" id="IPR050173">
    <property type="entry name" value="ABC_transporter_C-like"/>
</dbReference>
<feature type="domain" description="ABC transmembrane type-1" evidence="11">
    <location>
        <begin position="273"/>
        <end position="505"/>
    </location>
</feature>
<feature type="transmembrane region" description="Helical" evidence="9">
    <location>
        <begin position="56"/>
        <end position="77"/>
    </location>
</feature>
<evidence type="ECO:0000256" key="2">
    <source>
        <dbReference type="ARBA" id="ARBA00022448"/>
    </source>
</evidence>
<evidence type="ECO:0000256" key="6">
    <source>
        <dbReference type="ARBA" id="ARBA00022840"/>
    </source>
</evidence>
<name>A0A1V9YD43_ACHHY</name>
<dbReference type="PANTHER" id="PTHR24223">
    <property type="entry name" value="ATP-BINDING CASSETTE SUB-FAMILY C"/>
    <property type="match status" value="1"/>
</dbReference>
<feature type="domain" description="ABC transporter" evidence="10">
    <location>
        <begin position="549"/>
        <end position="782"/>
    </location>
</feature>
<keyword evidence="3 9" id="KW-0812">Transmembrane</keyword>
<proteinExistence type="predicted"/>
<evidence type="ECO:0000313" key="13">
    <source>
        <dbReference type="Proteomes" id="UP000243579"/>
    </source>
</evidence>
<dbReference type="InterPro" id="IPR011527">
    <property type="entry name" value="ABC1_TM_dom"/>
</dbReference>
<feature type="domain" description="ABC transmembrane type-1" evidence="11">
    <location>
        <begin position="837"/>
        <end position="1118"/>
    </location>
</feature>
<dbReference type="Pfam" id="PF00664">
    <property type="entry name" value="ABC_membrane"/>
    <property type="match status" value="2"/>
</dbReference>
<feature type="transmembrane region" description="Helical" evidence="9">
    <location>
        <begin position="97"/>
        <end position="119"/>
    </location>
</feature>
<dbReference type="STRING" id="1202772.A0A1V9YD43"/>
<dbReference type="Proteomes" id="UP000243579">
    <property type="component" value="Unassembled WGS sequence"/>
</dbReference>
<reference evidence="12 13" key="1">
    <citation type="journal article" date="2014" name="Genome Biol. Evol.">
        <title>The secreted proteins of Achlya hypogyna and Thraustotheca clavata identify the ancestral oomycete secretome and reveal gene acquisitions by horizontal gene transfer.</title>
        <authorList>
            <person name="Misner I."/>
            <person name="Blouin N."/>
            <person name="Leonard G."/>
            <person name="Richards T.A."/>
            <person name="Lane C.E."/>
        </authorList>
    </citation>
    <scope>NUCLEOTIDE SEQUENCE [LARGE SCALE GENOMIC DNA]</scope>
    <source>
        <strain evidence="12 13">ATCC 48635</strain>
    </source>
</reference>
<evidence type="ECO:0000313" key="12">
    <source>
        <dbReference type="EMBL" id="OQR83631.1"/>
    </source>
</evidence>
<accession>A0A1V9YD43</accession>
<evidence type="ECO:0000256" key="7">
    <source>
        <dbReference type="ARBA" id="ARBA00022989"/>
    </source>
</evidence>
<feature type="transmembrane region" description="Helical" evidence="9">
    <location>
        <begin position="960"/>
        <end position="988"/>
    </location>
</feature>
<dbReference type="PROSITE" id="PS50893">
    <property type="entry name" value="ABC_TRANSPORTER_2"/>
    <property type="match status" value="2"/>
</dbReference>
<dbReference type="EMBL" id="JNBR01002129">
    <property type="protein sequence ID" value="OQR83631.1"/>
    <property type="molecule type" value="Genomic_DNA"/>
</dbReference>
<dbReference type="InterPro" id="IPR003439">
    <property type="entry name" value="ABC_transporter-like_ATP-bd"/>
</dbReference>
<evidence type="ECO:0000256" key="1">
    <source>
        <dbReference type="ARBA" id="ARBA00004141"/>
    </source>
</evidence>
<dbReference type="GO" id="GO:0016887">
    <property type="term" value="F:ATP hydrolysis activity"/>
    <property type="evidence" value="ECO:0007669"/>
    <property type="project" value="InterPro"/>
</dbReference>
<dbReference type="SUPFAM" id="SSF52540">
    <property type="entry name" value="P-loop containing nucleoside triphosphate hydrolases"/>
    <property type="match status" value="2"/>
</dbReference>
<evidence type="ECO:0000256" key="9">
    <source>
        <dbReference type="SAM" id="Phobius"/>
    </source>
</evidence>
<comment type="caution">
    <text evidence="12">The sequence shown here is derived from an EMBL/GenBank/DDBJ whole genome shotgun (WGS) entry which is preliminary data.</text>
</comment>
<dbReference type="FunFam" id="3.40.50.300:FF:000838">
    <property type="entry name" value="ABC multidrug transporter (Eurofung)"/>
    <property type="match status" value="1"/>
</dbReference>
<dbReference type="PANTHER" id="PTHR24223:SF441">
    <property type="match status" value="1"/>
</dbReference>
<dbReference type="CDD" id="cd03244">
    <property type="entry name" value="ABCC_MRP_domain2"/>
    <property type="match status" value="1"/>
</dbReference>
<gene>
    <name evidence="12" type="ORF">ACHHYP_14479</name>
</gene>
<dbReference type="InterPro" id="IPR003593">
    <property type="entry name" value="AAA+_ATPase"/>
</dbReference>
<keyword evidence="4" id="KW-0677">Repeat</keyword>
<feature type="transmembrane region" description="Helical" evidence="9">
    <location>
        <begin position="16"/>
        <end position="35"/>
    </location>
</feature>
<dbReference type="PROSITE" id="PS50929">
    <property type="entry name" value="ABC_TM1F"/>
    <property type="match status" value="2"/>
</dbReference>
<evidence type="ECO:0000256" key="4">
    <source>
        <dbReference type="ARBA" id="ARBA00022737"/>
    </source>
</evidence>
<dbReference type="GO" id="GO:0005524">
    <property type="term" value="F:ATP binding"/>
    <property type="evidence" value="ECO:0007669"/>
    <property type="project" value="UniProtKB-KW"/>
</dbReference>
<dbReference type="InterPro" id="IPR036640">
    <property type="entry name" value="ABC1_TM_sf"/>
</dbReference>
<feature type="transmembrane region" description="Helical" evidence="9">
    <location>
        <begin position="340"/>
        <end position="357"/>
    </location>
</feature>
<dbReference type="CDD" id="cd18598">
    <property type="entry name" value="ABC_6TM_MRP7_D1_like"/>
    <property type="match status" value="1"/>
</dbReference>
<dbReference type="FunFam" id="1.20.1560.10:FF:000013">
    <property type="entry name" value="ABC transporter C family member 2"/>
    <property type="match status" value="1"/>
</dbReference>
<evidence type="ECO:0000259" key="11">
    <source>
        <dbReference type="PROSITE" id="PS50929"/>
    </source>
</evidence>
<dbReference type="GO" id="GO:0016020">
    <property type="term" value="C:membrane"/>
    <property type="evidence" value="ECO:0007669"/>
    <property type="project" value="UniProtKB-SubCell"/>
</dbReference>
<sequence>MASSWWPQYCGAIDCSRAAILDALSVMFMLACMWRKHNLLRERVAVPSVERPCLRLKYALAVLQVFLCIAFFAINSIQHRTTTPSQDIGLAAQGVAWTFYAALLLDDAEFGFIRLLLVIRAGVECHRFVSEPLVVARYDAICLVGVRGLTVLLGFFALLPSAPRHSQCTATESPYEHASLLSRLVYGWVTPFVKLGLCRRFEMADIPLLPRQDNTASASHAFQAALLRERRAASPSFLRLLRHLYGWEEFLEWAAHPTPAKGYLLAAAICAQAVLSALSGSQYGLAWTRFDIRLRAGLMAAIYARTLELSVIEKSGIGMGKLTNYISVDLGRLVGMPGSVFDMVLIPVEIAIALYLLGREVSYAFVAGLVVLGVMLPIQAWLGKTLQTVTRAMLQFRDDRVEWSAMALKSVRVLKLLAWMDHYLGKMQAARTREMHRLRVRKYLDALCVVFWASTPVIVQSSVFVAVIYAGRDLTAANAFTAIALLDRLIFPMNYFPWIINGFLEARVSALRLRAFLFPEAAPAAGFEETPSGTAVFAWRACRFSWAAAAADDGPATPLLQGEETAAFAIDVDHLQLQAGDILVLAGAVGSGKTSFLLALLGEMPLVGGQRFAPRGAAVSFAPQVPWLCPTTLRRNITLADDDSVQDADCYARVLHACCLEPDLAVLPLGDRSVLSEAGANLSGGQRLRVGLARALYQRAALYLLDDCLSGLDRPTATAVLARLPGVLPPGAVLVIATHAVDLLPALPAATIFVLDGGCIAQAGTFDELAEGGQFQSMLGHARAQGAGNDEGVAAADAVAAPATPAAKDEKETEEHREDGVIAPAVWRRYFGAMGWPVALGLGVAVVAMQATRNGLDYWVAQYASHHAVAPLTFAHGLLLLTALNIAAVTGRAFLFAFGGLRAANQLYATLVDRLFHAPLAFFDATPSGRILNRLGGDTYGVDESLPFILNICIKDAAEIAGSLVVLLVTTPLVLLLLVPLGVAYARLQRRYRPTSRHLRRLEAVAQSPLVGHFHATLEGLTVLRGLRCQTQWYQRYLGLLAASQRTAFLGATAGAWFGLRLDALGVVLTSAIGVYAAIASSVGRPVPAGALGLTLIYALPLVGKCNAILGSFIATEQNMIAVERVNEYAALESEPDEGSAPGPLWPATGRVEFRNVGVCYGVGRPPALEAVSCVLAPGEKIGVVGRTGAGKSSLLHALFRTMPTTGAILIDGVNVRDVALPALRAALCFVPQDAMLFRGTLRSNVDPLEQADDAQVWAALAQCCLADAVRALPLKLQTPVAAGDDDVLSRGQVQLLGIARAVLRAAKVVCIDEATASVDHTTDHEVQQTLRSAFAAATVLTVAHRTHTILDCDRVLVLDKGRLVECDAPQALLADPQSAFARLVNPS</sequence>
<dbReference type="SUPFAM" id="SSF90123">
    <property type="entry name" value="ABC transporter transmembrane region"/>
    <property type="match status" value="2"/>
</dbReference>
<dbReference type="OrthoDB" id="6500128at2759"/>